<dbReference type="AlphaFoldDB" id="A0A383AXA6"/>
<sequence length="169" mass="18456">MRSLRVLLLPLKGHFQPWGDDVIQAIGDSHQLSVFDPSKPISTQFDGIDVVIDHGGSVGTRRMMDASVNAKLWQILGTGFDHFDLEYIRSLKIPVANCPGQFSSAALAESAMMFILMLARRYRQSADNFASGVLYQPLGFELANQSLGIIGLGASGQELARRAKAFGMK</sequence>
<dbReference type="InterPro" id="IPR036291">
    <property type="entry name" value="NAD(P)-bd_dom_sf"/>
</dbReference>
<evidence type="ECO:0000313" key="3">
    <source>
        <dbReference type="EMBL" id="SVE12213.1"/>
    </source>
</evidence>
<gene>
    <name evidence="3" type="ORF">METZ01_LOCUS465067</name>
</gene>
<dbReference type="InterPro" id="IPR006139">
    <property type="entry name" value="D-isomer_2_OHA_DH_cat_dom"/>
</dbReference>
<dbReference type="Pfam" id="PF02826">
    <property type="entry name" value="2-Hacid_dh_C"/>
    <property type="match status" value="1"/>
</dbReference>
<evidence type="ECO:0000259" key="2">
    <source>
        <dbReference type="Pfam" id="PF02826"/>
    </source>
</evidence>
<feature type="domain" description="D-isomer specific 2-hydroxyacid dehydrogenase NAD-binding" evidence="2">
    <location>
        <begin position="112"/>
        <end position="169"/>
    </location>
</feature>
<dbReference type="PANTHER" id="PTHR42938">
    <property type="entry name" value="FORMATE DEHYDROGENASE 1"/>
    <property type="match status" value="1"/>
</dbReference>
<protein>
    <recommendedName>
        <fullName evidence="4">D-isomer specific 2-hydroxyacid dehydrogenase NAD-binding domain-containing protein</fullName>
    </recommendedName>
</protein>
<feature type="non-terminal residue" evidence="3">
    <location>
        <position position="169"/>
    </location>
</feature>
<dbReference type="SUPFAM" id="SSF52283">
    <property type="entry name" value="Formate/glycerate dehydrogenase catalytic domain-like"/>
    <property type="match status" value="1"/>
</dbReference>
<reference evidence="3" key="1">
    <citation type="submission" date="2018-05" db="EMBL/GenBank/DDBJ databases">
        <authorList>
            <person name="Lanie J.A."/>
            <person name="Ng W.-L."/>
            <person name="Kazmierczak K.M."/>
            <person name="Andrzejewski T.M."/>
            <person name="Davidsen T.M."/>
            <person name="Wayne K.J."/>
            <person name="Tettelin H."/>
            <person name="Glass J.I."/>
            <person name="Rusch D."/>
            <person name="Podicherti R."/>
            <person name="Tsui H.-C.T."/>
            <person name="Winkler M.E."/>
        </authorList>
    </citation>
    <scope>NUCLEOTIDE SEQUENCE</scope>
</reference>
<dbReference type="GO" id="GO:0051287">
    <property type="term" value="F:NAD binding"/>
    <property type="evidence" value="ECO:0007669"/>
    <property type="project" value="InterPro"/>
</dbReference>
<dbReference type="SUPFAM" id="SSF51735">
    <property type="entry name" value="NAD(P)-binding Rossmann-fold domains"/>
    <property type="match status" value="1"/>
</dbReference>
<dbReference type="Gene3D" id="3.40.50.720">
    <property type="entry name" value="NAD(P)-binding Rossmann-like Domain"/>
    <property type="match status" value="2"/>
</dbReference>
<evidence type="ECO:0008006" key="4">
    <source>
        <dbReference type="Google" id="ProtNLM"/>
    </source>
</evidence>
<proteinExistence type="predicted"/>
<dbReference type="PANTHER" id="PTHR42938:SF9">
    <property type="entry name" value="FORMATE DEHYDROGENASE 1"/>
    <property type="match status" value="1"/>
</dbReference>
<dbReference type="Pfam" id="PF00389">
    <property type="entry name" value="2-Hacid_dh"/>
    <property type="match status" value="1"/>
</dbReference>
<name>A0A383AXA6_9ZZZZ</name>
<feature type="domain" description="D-isomer specific 2-hydroxyacid dehydrogenase catalytic" evidence="1">
    <location>
        <begin position="23"/>
        <end position="111"/>
    </location>
</feature>
<dbReference type="InterPro" id="IPR006140">
    <property type="entry name" value="D-isomer_DH_NAD-bd"/>
</dbReference>
<dbReference type="EMBL" id="UINC01195585">
    <property type="protein sequence ID" value="SVE12213.1"/>
    <property type="molecule type" value="Genomic_DNA"/>
</dbReference>
<organism evidence="3">
    <name type="scientific">marine metagenome</name>
    <dbReference type="NCBI Taxonomy" id="408172"/>
    <lineage>
        <taxon>unclassified sequences</taxon>
        <taxon>metagenomes</taxon>
        <taxon>ecological metagenomes</taxon>
    </lineage>
</organism>
<accession>A0A383AXA6</accession>
<dbReference type="GO" id="GO:0016616">
    <property type="term" value="F:oxidoreductase activity, acting on the CH-OH group of donors, NAD or NADP as acceptor"/>
    <property type="evidence" value="ECO:0007669"/>
    <property type="project" value="InterPro"/>
</dbReference>
<evidence type="ECO:0000259" key="1">
    <source>
        <dbReference type="Pfam" id="PF00389"/>
    </source>
</evidence>